<dbReference type="AlphaFoldDB" id="A0A7Y9B197"/>
<accession>A0A7Y9B197</accession>
<dbReference type="SUPFAM" id="SSF158622">
    <property type="entry name" value="YheA/YmcA-like"/>
    <property type="match status" value="1"/>
</dbReference>
<organism evidence="1 2">
    <name type="scientific">Mogibacterium timidum</name>
    <dbReference type="NCBI Taxonomy" id="35519"/>
    <lineage>
        <taxon>Bacteria</taxon>
        <taxon>Bacillati</taxon>
        <taxon>Bacillota</taxon>
        <taxon>Clostridia</taxon>
        <taxon>Peptostreptococcales</taxon>
        <taxon>Anaerovoracaceae</taxon>
        <taxon>Mogibacterium</taxon>
    </lineage>
</organism>
<comment type="caution">
    <text evidence="1">The sequence shown here is derived from an EMBL/GenBank/DDBJ whole genome shotgun (WGS) entry which is preliminary data.</text>
</comment>
<name>A0A7Y9B197_9FIRM</name>
<dbReference type="InterPro" id="IPR010368">
    <property type="entry name" value="Com_YlbF"/>
</dbReference>
<dbReference type="Proteomes" id="UP000526307">
    <property type="component" value="Unassembled WGS sequence"/>
</dbReference>
<keyword evidence="2" id="KW-1185">Reference proteome</keyword>
<protein>
    <submittedName>
        <fullName evidence="1">YlbF family regulator</fullName>
    </submittedName>
</protein>
<dbReference type="EMBL" id="JABXYR010000002">
    <property type="protein sequence ID" value="NWO23943.1"/>
    <property type="molecule type" value="Genomic_DNA"/>
</dbReference>
<dbReference type="Gene3D" id="1.20.1500.10">
    <property type="entry name" value="YheA/YmcA-like"/>
    <property type="match status" value="1"/>
</dbReference>
<evidence type="ECO:0000313" key="1">
    <source>
        <dbReference type="EMBL" id="NWO23943.1"/>
    </source>
</evidence>
<gene>
    <name evidence="1" type="ORF">HW270_07760</name>
</gene>
<dbReference type="RefSeq" id="WP_009644756.1">
    <property type="nucleotide sequence ID" value="NZ_CAJPUB010000007.1"/>
</dbReference>
<dbReference type="InterPro" id="IPR023378">
    <property type="entry name" value="YheA/YmcA-like_dom_sf"/>
</dbReference>
<evidence type="ECO:0000313" key="2">
    <source>
        <dbReference type="Proteomes" id="UP000526307"/>
    </source>
</evidence>
<proteinExistence type="predicted"/>
<reference evidence="1 2" key="1">
    <citation type="submission" date="2020-06" db="EMBL/GenBank/DDBJ databases">
        <title>Mogibacterium timidum strain W9173 genomic sequence.</title>
        <authorList>
            <person name="Wade W.G."/>
            <person name="Johnston C.D."/>
            <person name="Chen T."/>
            <person name="Dewhirst F.E."/>
        </authorList>
    </citation>
    <scope>NUCLEOTIDE SEQUENCE [LARGE SCALE GENOMIC DNA]</scope>
    <source>
        <strain evidence="1 2">W9173</strain>
    </source>
</reference>
<sequence length="110" mass="12561">MNVYASAHDLAAAIKASNEYIDFERLRKELEQDANLSRMIKDIEKRQIEIQTKQLKGEEVGQEAVAQMQSLYAMMASNPKAAEYMQAEARFAIMMKDVYEILSDVVKVNI</sequence>
<dbReference type="Pfam" id="PF06133">
    <property type="entry name" value="Com_YlbF"/>
    <property type="match status" value="1"/>
</dbReference>